<dbReference type="AlphaFoldDB" id="A0A0R1XNV7"/>
<evidence type="ECO:0000259" key="8">
    <source>
        <dbReference type="Pfam" id="PF04024"/>
    </source>
</evidence>
<evidence type="ECO:0000256" key="5">
    <source>
        <dbReference type="ARBA" id="ARBA00023136"/>
    </source>
</evidence>
<dbReference type="Proteomes" id="UP000051412">
    <property type="component" value="Unassembled WGS sequence"/>
</dbReference>
<accession>A0A0R1XNV7</accession>
<dbReference type="GO" id="GO:0005886">
    <property type="term" value="C:plasma membrane"/>
    <property type="evidence" value="ECO:0007669"/>
    <property type="project" value="UniProtKB-SubCell"/>
</dbReference>
<protein>
    <submittedName>
        <fullName evidence="9">PspC domain protein</fullName>
    </submittedName>
</protein>
<feature type="transmembrane region" description="Helical" evidence="7">
    <location>
        <begin position="38"/>
        <end position="63"/>
    </location>
</feature>
<gene>
    <name evidence="9" type="ORF">FD32_GL001318</name>
</gene>
<keyword evidence="10" id="KW-1185">Reference proteome</keyword>
<evidence type="ECO:0000256" key="2">
    <source>
        <dbReference type="ARBA" id="ARBA00022475"/>
    </source>
</evidence>
<reference evidence="9 10" key="1">
    <citation type="journal article" date="2015" name="Genome Announc.">
        <title>Expanding the biotechnology potential of lactobacilli through comparative genomics of 213 strains and associated genera.</title>
        <authorList>
            <person name="Sun Z."/>
            <person name="Harris H.M."/>
            <person name="McCann A."/>
            <person name="Guo C."/>
            <person name="Argimon S."/>
            <person name="Zhang W."/>
            <person name="Yang X."/>
            <person name="Jeffery I.B."/>
            <person name="Cooney J.C."/>
            <person name="Kagawa T.F."/>
            <person name="Liu W."/>
            <person name="Song Y."/>
            <person name="Salvetti E."/>
            <person name="Wrobel A."/>
            <person name="Rasinkangas P."/>
            <person name="Parkhill J."/>
            <person name="Rea M.C."/>
            <person name="O'Sullivan O."/>
            <person name="Ritari J."/>
            <person name="Douillard F.P."/>
            <person name="Paul Ross R."/>
            <person name="Yang R."/>
            <person name="Briner A.E."/>
            <person name="Felis G.E."/>
            <person name="de Vos W.M."/>
            <person name="Barrangou R."/>
            <person name="Klaenhammer T.R."/>
            <person name="Caufield P.W."/>
            <person name="Cui Y."/>
            <person name="Zhang H."/>
            <person name="O'Toole P.W."/>
        </authorList>
    </citation>
    <scope>NUCLEOTIDE SEQUENCE [LARGE SCALE GENOMIC DNA]</scope>
    <source>
        <strain evidence="9 10">DSM 6035</strain>
    </source>
</reference>
<feature type="domain" description="Phage shock protein PspC N-terminal" evidence="8">
    <location>
        <begin position="7"/>
        <end position="65"/>
    </location>
</feature>
<dbReference type="PANTHER" id="PTHR33885">
    <property type="entry name" value="PHAGE SHOCK PROTEIN C"/>
    <property type="match status" value="1"/>
</dbReference>
<evidence type="ECO:0000256" key="7">
    <source>
        <dbReference type="SAM" id="Phobius"/>
    </source>
</evidence>
<keyword evidence="5 7" id="KW-0472">Membrane</keyword>
<name>A0A0R1XNV7_9LACO</name>
<evidence type="ECO:0000256" key="3">
    <source>
        <dbReference type="ARBA" id="ARBA00022692"/>
    </source>
</evidence>
<keyword evidence="4 7" id="KW-1133">Transmembrane helix</keyword>
<evidence type="ECO:0000256" key="4">
    <source>
        <dbReference type="ARBA" id="ARBA00022989"/>
    </source>
</evidence>
<sequence length="113" mass="12560">MRESQHKKLTRSASDRILAGVFGGFGKYFNCSPNIFRVAYVILSILSGIVPGIIIYIIMMVIIPPDPTHPGILGFFRAINDMQQGSDSTSADSRSRRTLTDVEEKDIKRNGRS</sequence>
<evidence type="ECO:0000313" key="9">
    <source>
        <dbReference type="EMBL" id="KRM29563.1"/>
    </source>
</evidence>
<dbReference type="Pfam" id="PF04024">
    <property type="entry name" value="PspC"/>
    <property type="match status" value="1"/>
</dbReference>
<dbReference type="InterPro" id="IPR052027">
    <property type="entry name" value="PspC"/>
</dbReference>
<dbReference type="EMBL" id="AZGM01000022">
    <property type="protein sequence ID" value="KRM29563.1"/>
    <property type="molecule type" value="Genomic_DNA"/>
</dbReference>
<comment type="caution">
    <text evidence="9">The sequence shown here is derived from an EMBL/GenBank/DDBJ whole genome shotgun (WGS) entry which is preliminary data.</text>
</comment>
<organism evidence="9 10">
    <name type="scientific">Limosilactobacillus panis DSM 6035</name>
    <dbReference type="NCBI Taxonomy" id="1423782"/>
    <lineage>
        <taxon>Bacteria</taxon>
        <taxon>Bacillati</taxon>
        <taxon>Bacillota</taxon>
        <taxon>Bacilli</taxon>
        <taxon>Lactobacillales</taxon>
        <taxon>Lactobacillaceae</taxon>
        <taxon>Limosilactobacillus</taxon>
    </lineage>
</organism>
<dbReference type="PANTHER" id="PTHR33885:SF3">
    <property type="entry name" value="PHAGE SHOCK PROTEIN C"/>
    <property type="match status" value="1"/>
</dbReference>
<feature type="region of interest" description="Disordered" evidence="6">
    <location>
        <begin position="84"/>
        <end position="113"/>
    </location>
</feature>
<comment type="subcellular location">
    <subcellularLocation>
        <location evidence="1">Cell membrane</location>
        <topology evidence="1">Single-pass membrane protein</topology>
    </subcellularLocation>
</comment>
<dbReference type="STRING" id="1423782.FD32_GL001318"/>
<dbReference type="PATRIC" id="fig|1423782.4.peg.1377"/>
<dbReference type="OrthoDB" id="9815286at2"/>
<dbReference type="InterPro" id="IPR007168">
    <property type="entry name" value="Phageshock_PspC_N"/>
</dbReference>
<evidence type="ECO:0000256" key="6">
    <source>
        <dbReference type="SAM" id="MobiDB-lite"/>
    </source>
</evidence>
<keyword evidence="3 7" id="KW-0812">Transmembrane</keyword>
<feature type="compositionally biased region" description="Basic and acidic residues" evidence="6">
    <location>
        <begin position="93"/>
        <end position="113"/>
    </location>
</feature>
<proteinExistence type="predicted"/>
<evidence type="ECO:0000313" key="10">
    <source>
        <dbReference type="Proteomes" id="UP000051412"/>
    </source>
</evidence>
<dbReference type="RefSeq" id="WP_047769298.1">
    <property type="nucleotide sequence ID" value="NZ_AZGM01000022.1"/>
</dbReference>
<evidence type="ECO:0000256" key="1">
    <source>
        <dbReference type="ARBA" id="ARBA00004162"/>
    </source>
</evidence>
<keyword evidence="2" id="KW-1003">Cell membrane</keyword>